<feature type="domain" description="HD" evidence="1">
    <location>
        <begin position="29"/>
        <end position="129"/>
    </location>
</feature>
<dbReference type="InterPro" id="IPR006675">
    <property type="entry name" value="HDIG_dom"/>
</dbReference>
<dbReference type="Proteomes" id="UP000237749">
    <property type="component" value="Unassembled WGS sequence"/>
</dbReference>
<keyword evidence="3" id="KW-1185">Reference proteome</keyword>
<reference evidence="2 3" key="1">
    <citation type="submission" date="2018-02" db="EMBL/GenBank/DDBJ databases">
        <title>Genomic Encyclopedia of Archaeal and Bacterial Type Strains, Phase II (KMG-II): from individual species to whole genera.</title>
        <authorList>
            <person name="Goeker M."/>
        </authorList>
    </citation>
    <scope>NUCLEOTIDE SEQUENCE [LARGE SCALE GENOMIC DNA]</scope>
    <source>
        <strain evidence="2 3">DSM 3808</strain>
    </source>
</reference>
<accession>A0A2S6HTQ2</accession>
<dbReference type="Pfam" id="PF01966">
    <property type="entry name" value="HD"/>
    <property type="match status" value="1"/>
</dbReference>
<dbReference type="SUPFAM" id="SSF109604">
    <property type="entry name" value="HD-domain/PDEase-like"/>
    <property type="match status" value="1"/>
</dbReference>
<dbReference type="EMBL" id="PTJA01000004">
    <property type="protein sequence ID" value="PPK81223.1"/>
    <property type="molecule type" value="Genomic_DNA"/>
</dbReference>
<sequence length="187" mass="21706">MREDILNYLCEEVEQRCKLPTNHFGMGCFYHIQAVVKNAEILADSYSADKEVVLIAAWLHDIASITDYSFYEDHHIHGAEMAEDILHKFNYSPDKIKLIQQCIRNHRGSISNSRVTLEELCVTDADAISHFDNVPGLLYLAYVNKKLDINEGREFVRNKLIRSYEKLSDKSKMLYKTKFDQVMNVLN</sequence>
<dbReference type="CDD" id="cd00077">
    <property type="entry name" value="HDc"/>
    <property type="match status" value="1"/>
</dbReference>
<evidence type="ECO:0000259" key="1">
    <source>
        <dbReference type="Pfam" id="PF01966"/>
    </source>
</evidence>
<organism evidence="2 3">
    <name type="scientific">Lacrimispora xylanisolvens</name>
    <dbReference type="NCBI Taxonomy" id="384636"/>
    <lineage>
        <taxon>Bacteria</taxon>
        <taxon>Bacillati</taxon>
        <taxon>Bacillota</taxon>
        <taxon>Clostridia</taxon>
        <taxon>Lachnospirales</taxon>
        <taxon>Lachnospiraceae</taxon>
        <taxon>Lacrimispora</taxon>
    </lineage>
</organism>
<evidence type="ECO:0000313" key="2">
    <source>
        <dbReference type="EMBL" id="PPK81223.1"/>
    </source>
</evidence>
<proteinExistence type="predicted"/>
<dbReference type="AlphaFoldDB" id="A0A2S6HTQ2"/>
<comment type="caution">
    <text evidence="2">The sequence shown here is derived from an EMBL/GenBank/DDBJ whole genome shotgun (WGS) entry which is preliminary data.</text>
</comment>
<dbReference type="InterPro" id="IPR006674">
    <property type="entry name" value="HD_domain"/>
</dbReference>
<dbReference type="NCBIfam" id="TIGR00277">
    <property type="entry name" value="HDIG"/>
    <property type="match status" value="1"/>
</dbReference>
<dbReference type="OrthoDB" id="5728337at2"/>
<dbReference type="InterPro" id="IPR003607">
    <property type="entry name" value="HD/PDEase_dom"/>
</dbReference>
<dbReference type="RefSeq" id="WP_104436334.1">
    <property type="nucleotide sequence ID" value="NZ_PTJA01000004.1"/>
</dbReference>
<protein>
    <recommendedName>
        <fullName evidence="1">HD domain-containing protein</fullName>
    </recommendedName>
</protein>
<name>A0A2S6HTQ2_9FIRM</name>
<gene>
    <name evidence="2" type="ORF">BXY41_10422</name>
</gene>
<dbReference type="Gene3D" id="1.10.3210.10">
    <property type="entry name" value="Hypothetical protein af1432"/>
    <property type="match status" value="1"/>
</dbReference>
<evidence type="ECO:0000313" key="3">
    <source>
        <dbReference type="Proteomes" id="UP000237749"/>
    </source>
</evidence>